<dbReference type="InterPro" id="IPR001214">
    <property type="entry name" value="SET_dom"/>
</dbReference>
<evidence type="ECO:0000313" key="3">
    <source>
        <dbReference type="Proteomes" id="UP001583172"/>
    </source>
</evidence>
<dbReference type="EMBL" id="JAZGSY010000087">
    <property type="protein sequence ID" value="KAL1841102.1"/>
    <property type="molecule type" value="Genomic_DNA"/>
</dbReference>
<accession>A0ABR3VHC2</accession>
<proteinExistence type="predicted"/>
<dbReference type="Pfam" id="PF00856">
    <property type="entry name" value="SET"/>
    <property type="match status" value="1"/>
</dbReference>
<dbReference type="InterPro" id="IPR046341">
    <property type="entry name" value="SET_dom_sf"/>
</dbReference>
<dbReference type="PANTHER" id="PTHR12197">
    <property type="entry name" value="HISTONE-LYSINE N-METHYLTRANSFERASE SMYD"/>
    <property type="match status" value="1"/>
</dbReference>
<feature type="domain" description="SET" evidence="1">
    <location>
        <begin position="29"/>
        <end position="228"/>
    </location>
</feature>
<dbReference type="Gene3D" id="2.170.270.10">
    <property type="entry name" value="SET domain"/>
    <property type="match status" value="1"/>
</dbReference>
<evidence type="ECO:0000313" key="2">
    <source>
        <dbReference type="EMBL" id="KAL1841102.1"/>
    </source>
</evidence>
<reference evidence="2 3" key="1">
    <citation type="journal article" date="2024" name="Commun. Biol.">
        <title>Comparative genomic analysis of thermophilic fungi reveals convergent evolutionary adaptations and gene losses.</title>
        <authorList>
            <person name="Steindorff A.S."/>
            <person name="Aguilar-Pontes M.V."/>
            <person name="Robinson A.J."/>
            <person name="Andreopoulos B."/>
            <person name="LaButti K."/>
            <person name="Kuo A."/>
            <person name="Mondo S."/>
            <person name="Riley R."/>
            <person name="Otillar R."/>
            <person name="Haridas S."/>
            <person name="Lipzen A."/>
            <person name="Grimwood J."/>
            <person name="Schmutz J."/>
            <person name="Clum A."/>
            <person name="Reid I.D."/>
            <person name="Moisan M.C."/>
            <person name="Butler G."/>
            <person name="Nguyen T.T.M."/>
            <person name="Dewar K."/>
            <person name="Conant G."/>
            <person name="Drula E."/>
            <person name="Henrissat B."/>
            <person name="Hansel C."/>
            <person name="Singer S."/>
            <person name="Hutchinson M.I."/>
            <person name="de Vries R.P."/>
            <person name="Natvig D.O."/>
            <person name="Powell A.J."/>
            <person name="Tsang A."/>
            <person name="Grigoriev I.V."/>
        </authorList>
    </citation>
    <scope>NUCLEOTIDE SEQUENCE [LARGE SCALE GENOMIC DNA]</scope>
    <source>
        <strain evidence="2 3">CBS 620.91</strain>
    </source>
</reference>
<dbReference type="PANTHER" id="PTHR12197:SF251">
    <property type="entry name" value="EG:BACR7C10.4 PROTEIN"/>
    <property type="match status" value="1"/>
</dbReference>
<dbReference type="CDD" id="cd20071">
    <property type="entry name" value="SET_SMYD"/>
    <property type="match status" value="1"/>
</dbReference>
<organism evidence="2 3">
    <name type="scientific">Humicola insolens</name>
    <name type="common">Soft-rot fungus</name>
    <dbReference type="NCBI Taxonomy" id="85995"/>
    <lineage>
        <taxon>Eukaryota</taxon>
        <taxon>Fungi</taxon>
        <taxon>Dikarya</taxon>
        <taxon>Ascomycota</taxon>
        <taxon>Pezizomycotina</taxon>
        <taxon>Sordariomycetes</taxon>
        <taxon>Sordariomycetidae</taxon>
        <taxon>Sordariales</taxon>
        <taxon>Chaetomiaceae</taxon>
        <taxon>Mycothermus</taxon>
    </lineage>
</organism>
<evidence type="ECO:0000259" key="1">
    <source>
        <dbReference type="PROSITE" id="PS50280"/>
    </source>
</evidence>
<sequence>METTMPQNEPLHTQPVLCKYALESLTSSVPLEIRASGICNGSGLFLAKTSGLDEGCEIYRAPLSLAVVEPHVTDVCHGCFREEEELFEEAKKKNPNATPTKLRICGGCKVASYCSKLKTALEHLESHPVKIDDRFVNAFMPLAPQVLSAAFAAVYSRGVAQMAKLHVNCMPLRPISRPDTVGYALDVATAMVNHSCDPNAFAFLEGSCLRVRSLRKINPGEAITFCYVTAHMDVLARRGMLKEEYYITCDCSRCVQEFAELGAVVGSDNLKNSTTLDVMVEAHSLLRHANNSAMIFGTNPKVQDLGQVESRMHAILAKAMAPGTSWPENLDPFPSFRLLLGRLYIEQGKPVTGLRNVLRGMFHRRQPLNKVDWVHTVLDVWGFLRAVGSMPRNAATKEDRTVPSAVDIRTMAYRYLDAGWYSATKVFGEDSFHLEVFEESLGVMLKQWNNKRSQLGLKEFEVKFEAAQRRVLDWAGLTEEKGIPSKVKMLKPKGQHSSG</sequence>
<dbReference type="PROSITE" id="PS50280">
    <property type="entry name" value="SET"/>
    <property type="match status" value="1"/>
</dbReference>
<gene>
    <name evidence="2" type="ORF">VTJ49DRAFT_7433</name>
</gene>
<dbReference type="InterPro" id="IPR050869">
    <property type="entry name" value="H3K4_H4K5_MeTrfase"/>
</dbReference>
<dbReference type="Proteomes" id="UP001583172">
    <property type="component" value="Unassembled WGS sequence"/>
</dbReference>
<comment type="caution">
    <text evidence="2">The sequence shown here is derived from an EMBL/GenBank/DDBJ whole genome shotgun (WGS) entry which is preliminary data.</text>
</comment>
<keyword evidence="3" id="KW-1185">Reference proteome</keyword>
<protein>
    <recommendedName>
        <fullName evidence="1">SET domain-containing protein</fullName>
    </recommendedName>
</protein>
<dbReference type="SUPFAM" id="SSF82199">
    <property type="entry name" value="SET domain"/>
    <property type="match status" value="2"/>
</dbReference>
<name>A0ABR3VHC2_HUMIN</name>